<dbReference type="PANTHER" id="PTHR34216:SF3">
    <property type="entry name" value="POLY-BETA-1,6-N-ACETYL-D-GLUCOSAMINE N-DEACETYLASE"/>
    <property type="match status" value="1"/>
</dbReference>
<gene>
    <name evidence="5" type="ORF">Acor_11650</name>
</gene>
<feature type="transmembrane region" description="Helical" evidence="3">
    <location>
        <begin position="6"/>
        <end position="28"/>
    </location>
</feature>
<dbReference type="InterPro" id="IPR051398">
    <property type="entry name" value="Polysacch_Deacetylase"/>
</dbReference>
<keyword evidence="5" id="KW-0326">Glycosidase</keyword>
<dbReference type="GO" id="GO:0016798">
    <property type="term" value="F:hydrolase activity, acting on glycosyl bonds"/>
    <property type="evidence" value="ECO:0007669"/>
    <property type="project" value="UniProtKB-KW"/>
</dbReference>
<evidence type="ECO:0000256" key="3">
    <source>
        <dbReference type="SAM" id="Phobius"/>
    </source>
</evidence>
<protein>
    <submittedName>
        <fullName evidence="5">Xylanase</fullName>
    </submittedName>
</protein>
<reference evidence="5 6" key="1">
    <citation type="submission" date="2019-10" db="EMBL/GenBank/DDBJ databases">
        <title>Whole genome shotgun sequence of Acrocarpospora corrugata NBRC 13972.</title>
        <authorList>
            <person name="Ichikawa N."/>
            <person name="Kimura A."/>
            <person name="Kitahashi Y."/>
            <person name="Komaki H."/>
            <person name="Oguchi A."/>
        </authorList>
    </citation>
    <scope>NUCLEOTIDE SEQUENCE [LARGE SCALE GENOMIC DNA]</scope>
    <source>
        <strain evidence="5 6">NBRC 13972</strain>
    </source>
</reference>
<evidence type="ECO:0000256" key="1">
    <source>
        <dbReference type="ARBA" id="ARBA00004613"/>
    </source>
</evidence>
<dbReference type="OrthoDB" id="9778320at2"/>
<dbReference type="GO" id="GO:0045493">
    <property type="term" value="P:xylan catabolic process"/>
    <property type="evidence" value="ECO:0007669"/>
    <property type="project" value="UniProtKB-KW"/>
</dbReference>
<dbReference type="SUPFAM" id="SSF88713">
    <property type="entry name" value="Glycoside hydrolase/deacetylase"/>
    <property type="match status" value="1"/>
</dbReference>
<keyword evidence="6" id="KW-1185">Reference proteome</keyword>
<keyword evidence="5" id="KW-0378">Hydrolase</keyword>
<evidence type="ECO:0000256" key="2">
    <source>
        <dbReference type="ARBA" id="ARBA00022729"/>
    </source>
</evidence>
<keyword evidence="3" id="KW-0812">Transmembrane</keyword>
<dbReference type="Pfam" id="PF01522">
    <property type="entry name" value="Polysacc_deac_1"/>
    <property type="match status" value="1"/>
</dbReference>
<dbReference type="PANTHER" id="PTHR34216">
    <property type="match status" value="1"/>
</dbReference>
<evidence type="ECO:0000259" key="4">
    <source>
        <dbReference type="Pfam" id="PF01522"/>
    </source>
</evidence>
<evidence type="ECO:0000313" key="5">
    <source>
        <dbReference type="EMBL" id="GER99101.1"/>
    </source>
</evidence>
<keyword evidence="2" id="KW-0732">Signal</keyword>
<keyword evidence="5" id="KW-0119">Carbohydrate metabolism</keyword>
<comment type="caution">
    <text evidence="5">The sequence shown here is derived from an EMBL/GenBank/DDBJ whole genome shotgun (WGS) entry which is preliminary data.</text>
</comment>
<keyword evidence="3" id="KW-1133">Transmembrane helix</keyword>
<sequence>MTVRKLAGVTAVANVIVVAAGLVALAVLPSADGQGAARSKVSAPPLLPAPTLPAPVPATVESARKARANELGKVPVLMYHRIQKKHLASIDRSPAQLRSELEKLATRGFVPVTAAEFVSGAIDIPAGAHPVVLTFDDGNPTHFALDAAGLPKKDTAVGIIFEMAAKHPAFRPVATFWVNREPFGLTGEAEQAAAVRWLVEHGFEVANHSYGHPDLRRLTAKKVKEQIARQERLLARLGAPASTTFALPFGSQPVKRSVAMEGSWDGTSYQFDGVFLAGAEPSVSPFHQDFDRRAIQRIQSNGTAGDCRKWCSTYWLEWFRKHPDELYTADGDPASISLPKQLRGEIGSKRSKKVIEY</sequence>
<dbReference type="InterPro" id="IPR002509">
    <property type="entry name" value="NODB_dom"/>
</dbReference>
<accession>A0A5M3VTU5</accession>
<comment type="subcellular location">
    <subcellularLocation>
        <location evidence="1">Secreted</location>
    </subcellularLocation>
</comment>
<dbReference type="GO" id="GO:0016810">
    <property type="term" value="F:hydrolase activity, acting on carbon-nitrogen (but not peptide) bonds"/>
    <property type="evidence" value="ECO:0007669"/>
    <property type="project" value="InterPro"/>
</dbReference>
<dbReference type="EMBL" id="BLAD01000038">
    <property type="protein sequence ID" value="GER99101.1"/>
    <property type="molecule type" value="Genomic_DNA"/>
</dbReference>
<evidence type="ECO:0000313" key="6">
    <source>
        <dbReference type="Proteomes" id="UP000334990"/>
    </source>
</evidence>
<organism evidence="5 6">
    <name type="scientific">Acrocarpospora corrugata</name>
    <dbReference type="NCBI Taxonomy" id="35763"/>
    <lineage>
        <taxon>Bacteria</taxon>
        <taxon>Bacillati</taxon>
        <taxon>Actinomycetota</taxon>
        <taxon>Actinomycetes</taxon>
        <taxon>Streptosporangiales</taxon>
        <taxon>Streptosporangiaceae</taxon>
        <taxon>Acrocarpospora</taxon>
    </lineage>
</organism>
<dbReference type="AlphaFoldDB" id="A0A5M3VTU5"/>
<dbReference type="Proteomes" id="UP000334990">
    <property type="component" value="Unassembled WGS sequence"/>
</dbReference>
<keyword evidence="5" id="KW-0858">Xylan degradation</keyword>
<dbReference type="GO" id="GO:0005576">
    <property type="term" value="C:extracellular region"/>
    <property type="evidence" value="ECO:0007669"/>
    <property type="project" value="UniProtKB-SubCell"/>
</dbReference>
<keyword evidence="5" id="KW-0624">Polysaccharide degradation</keyword>
<keyword evidence="3" id="KW-0472">Membrane</keyword>
<dbReference type="RefSeq" id="WP_155335510.1">
    <property type="nucleotide sequence ID" value="NZ_BAAABN010000042.1"/>
</dbReference>
<dbReference type="InterPro" id="IPR011330">
    <property type="entry name" value="Glyco_hydro/deAcase_b/a-brl"/>
</dbReference>
<feature type="domain" description="NodB homology" evidence="4">
    <location>
        <begin position="127"/>
        <end position="253"/>
    </location>
</feature>
<name>A0A5M3VTU5_9ACTN</name>
<proteinExistence type="predicted"/>
<dbReference type="Gene3D" id="3.20.20.370">
    <property type="entry name" value="Glycoside hydrolase/deacetylase"/>
    <property type="match status" value="1"/>
</dbReference>